<dbReference type="Proteomes" id="UP001153069">
    <property type="component" value="Unassembled WGS sequence"/>
</dbReference>
<feature type="region of interest" description="Disordered" evidence="1">
    <location>
        <begin position="495"/>
        <end position="520"/>
    </location>
</feature>
<sequence>MSSSSSSSSPQMSISSSSPMGTPSKNKYFFVSTPPSHSPQHQQSQTIWKILRWVLLGFGIGAATMALFQSINMPSIRVEFEYEEGPPPHQVAQQHHKNAFILQSKHNSNKKHLQQDVLALKQQKDLEFAAREEANWNIHNSNNDEAKPNDTQESEQQEEATDEEDPEADNTDQVEEDVDAEGNTETDKKKSSSNGTLGTLKLIKGEMEVEDDDPDFSNPGPPPKLEKGEAFAACILIKDDNHWLIEWLAYHYHTMPLRYLIVAVDPDSKTSPIPILKRWKDRKMMSISVWNDEMFMPKQIKANAGIFNNNTELMMHRVRQNNFYFKCMRTFKQRDREWLMLIDTDEYIVNNYASGLYYNITKNIPITKPGNVLTFIKQHHMLTGENHTCSYMPRYMFGIKESETTMVQRHMPAGMDGMDYLTQRFLYRNPRRMHNGKNLINIRMLPQIKTYTSVHHVSSYCPDPDKMRTVNHVKKSLVRVHHYLGTEEQYFFRSDPRTAKVSNSTDAPPSPDTKKKENSTQAYFTRGKGRYKMLNKRSIYPDQGARAWIRGFVHDVGLDVAKELLAGVGKVGYEE</sequence>
<keyword evidence="2" id="KW-1133">Transmembrane helix</keyword>
<dbReference type="AlphaFoldDB" id="A0A9N8HNF6"/>
<dbReference type="EMBL" id="CAICTM010000815">
    <property type="protein sequence ID" value="CAB9516928.1"/>
    <property type="molecule type" value="Genomic_DNA"/>
</dbReference>
<keyword evidence="2" id="KW-0812">Transmembrane</keyword>
<keyword evidence="4" id="KW-1185">Reference proteome</keyword>
<feature type="compositionally biased region" description="Low complexity" evidence="1">
    <location>
        <begin position="1"/>
        <end position="24"/>
    </location>
</feature>
<feature type="compositionally biased region" description="Low complexity" evidence="1">
    <location>
        <begin position="32"/>
        <end position="41"/>
    </location>
</feature>
<feature type="region of interest" description="Disordered" evidence="1">
    <location>
        <begin position="1"/>
        <end position="41"/>
    </location>
</feature>
<protein>
    <recommendedName>
        <fullName evidence="5">Glycosyltransferase family 92 protein</fullName>
    </recommendedName>
</protein>
<feature type="region of interest" description="Disordered" evidence="1">
    <location>
        <begin position="135"/>
        <end position="200"/>
    </location>
</feature>
<evidence type="ECO:0000313" key="4">
    <source>
        <dbReference type="Proteomes" id="UP001153069"/>
    </source>
</evidence>
<feature type="transmembrane region" description="Helical" evidence="2">
    <location>
        <begin position="50"/>
        <end position="68"/>
    </location>
</feature>
<feature type="compositionally biased region" description="Acidic residues" evidence="1">
    <location>
        <begin position="152"/>
        <end position="184"/>
    </location>
</feature>
<comment type="caution">
    <text evidence="3">The sequence shown here is derived from an EMBL/GenBank/DDBJ whole genome shotgun (WGS) entry which is preliminary data.</text>
</comment>
<evidence type="ECO:0000256" key="2">
    <source>
        <dbReference type="SAM" id="Phobius"/>
    </source>
</evidence>
<evidence type="ECO:0000256" key="1">
    <source>
        <dbReference type="SAM" id="MobiDB-lite"/>
    </source>
</evidence>
<keyword evidence="2" id="KW-0472">Membrane</keyword>
<accession>A0A9N8HNF6</accession>
<evidence type="ECO:0008006" key="5">
    <source>
        <dbReference type="Google" id="ProtNLM"/>
    </source>
</evidence>
<gene>
    <name evidence="3" type="ORF">SEMRO_816_G206630.1</name>
</gene>
<reference evidence="3" key="1">
    <citation type="submission" date="2020-06" db="EMBL/GenBank/DDBJ databases">
        <authorList>
            <consortium name="Plant Systems Biology data submission"/>
        </authorList>
    </citation>
    <scope>NUCLEOTIDE SEQUENCE</scope>
    <source>
        <strain evidence="3">D6</strain>
    </source>
</reference>
<evidence type="ECO:0000313" key="3">
    <source>
        <dbReference type="EMBL" id="CAB9516928.1"/>
    </source>
</evidence>
<proteinExistence type="predicted"/>
<name>A0A9N8HNF6_9STRA</name>
<organism evidence="3 4">
    <name type="scientific">Seminavis robusta</name>
    <dbReference type="NCBI Taxonomy" id="568900"/>
    <lineage>
        <taxon>Eukaryota</taxon>
        <taxon>Sar</taxon>
        <taxon>Stramenopiles</taxon>
        <taxon>Ochrophyta</taxon>
        <taxon>Bacillariophyta</taxon>
        <taxon>Bacillariophyceae</taxon>
        <taxon>Bacillariophycidae</taxon>
        <taxon>Naviculales</taxon>
        <taxon>Naviculaceae</taxon>
        <taxon>Seminavis</taxon>
    </lineage>
</organism>